<proteinExistence type="predicted"/>
<dbReference type="GO" id="GO:0016020">
    <property type="term" value="C:membrane"/>
    <property type="evidence" value="ECO:0007669"/>
    <property type="project" value="TreeGrafter"/>
</dbReference>
<dbReference type="STRING" id="1194090.SAMN05443144_111103"/>
<evidence type="ECO:0000256" key="6">
    <source>
        <dbReference type="ARBA" id="ARBA00023049"/>
    </source>
</evidence>
<evidence type="ECO:0000256" key="5">
    <source>
        <dbReference type="ARBA" id="ARBA00022833"/>
    </source>
</evidence>
<feature type="domain" description="Peptidase M48" evidence="7">
    <location>
        <begin position="70"/>
        <end position="257"/>
    </location>
</feature>
<dbReference type="PANTHER" id="PTHR22726">
    <property type="entry name" value="METALLOENDOPEPTIDASE OMA1"/>
    <property type="match status" value="1"/>
</dbReference>
<dbReference type="InterPro" id="IPR001915">
    <property type="entry name" value="Peptidase_M48"/>
</dbReference>
<accession>A0A1M5DGL0</accession>
<name>A0A1M5DGL0_9BACT</name>
<dbReference type="Proteomes" id="UP000184041">
    <property type="component" value="Unassembled WGS sequence"/>
</dbReference>
<evidence type="ECO:0000259" key="7">
    <source>
        <dbReference type="Pfam" id="PF01435"/>
    </source>
</evidence>
<evidence type="ECO:0000313" key="9">
    <source>
        <dbReference type="Proteomes" id="UP000184041"/>
    </source>
</evidence>
<evidence type="ECO:0000256" key="3">
    <source>
        <dbReference type="ARBA" id="ARBA00022723"/>
    </source>
</evidence>
<dbReference type="AlphaFoldDB" id="A0A1M5DGL0"/>
<keyword evidence="2 8" id="KW-0645">Protease</keyword>
<dbReference type="RefSeq" id="WP_073064317.1">
    <property type="nucleotide sequence ID" value="NZ_FQUS01000011.1"/>
</dbReference>
<reference evidence="8 9" key="1">
    <citation type="submission" date="2016-11" db="EMBL/GenBank/DDBJ databases">
        <authorList>
            <person name="Jaros S."/>
            <person name="Januszkiewicz K."/>
            <person name="Wedrychowicz H."/>
        </authorList>
    </citation>
    <scope>NUCLEOTIDE SEQUENCE [LARGE SCALE GENOMIC DNA]</scope>
    <source>
        <strain evidence="8 9">DSM 21986</strain>
    </source>
</reference>
<dbReference type="Gene3D" id="3.40.1000.10">
    <property type="entry name" value="Mog1/PsbP, alpha/beta/alpha sandwich"/>
    <property type="match status" value="1"/>
</dbReference>
<dbReference type="InterPro" id="IPR051156">
    <property type="entry name" value="Mito/Outer_Membr_Metalloprot"/>
</dbReference>
<sequence length="497" mass="55576">MRLLQLRNGLLVLLAGLLVAACVMQRSPITGQKRAYGYSWEEEKQLGAQADKQIQQQYGVYEDEELQTYVEDIGQRVLAQSHMRREDTQQKYKETEFHFRVLNSPVPNAFALPGGYVYVTRGLLGHLENEAQLAVVLGHEIGHVAARHSSQRAFEQQIGQIALLGGAVAGQELLGVPGGEILNMGSQAAQLLFLSYGREDERESDQLGVEYASMENYNAAEGAGFFSALKRISEQSGQSIPAWASTHPDPSEREDRIPELAREWEQKGYEQKITGTDQFMNVIDGLVFGENPREGFAREGTFYHPELEFQFRYPSAWNVINQTTMVGVVNDDEDAIIIMEIDSEADSPQASVRSFVNQEGITVQGQQQQSINGLDAYQATATATGDNNTKYKFYVSALSFDENIYRFISYSVAEKFDGYESQFVNAINSFTRLTDQSILNIQPARLQAFRTDRSAAFSSFVPQNLPMDITAEDLAIANQVQLNETIEAGSWIKIPRQ</sequence>
<protein>
    <submittedName>
        <fullName evidence="8">Putative Zn-dependent protease</fullName>
    </submittedName>
</protein>
<keyword evidence="6" id="KW-0482">Metalloprotease</keyword>
<dbReference type="GO" id="GO:0046872">
    <property type="term" value="F:metal ion binding"/>
    <property type="evidence" value="ECO:0007669"/>
    <property type="project" value="UniProtKB-KW"/>
</dbReference>
<dbReference type="EMBL" id="FQUS01000011">
    <property type="protein sequence ID" value="SHF65842.1"/>
    <property type="molecule type" value="Genomic_DNA"/>
</dbReference>
<evidence type="ECO:0000313" key="8">
    <source>
        <dbReference type="EMBL" id="SHF65842.1"/>
    </source>
</evidence>
<keyword evidence="9" id="KW-1185">Reference proteome</keyword>
<keyword evidence="3" id="KW-0479">Metal-binding</keyword>
<dbReference type="Gene3D" id="3.30.2010.10">
    <property type="entry name" value="Metalloproteases ('zincins'), catalytic domain"/>
    <property type="match status" value="1"/>
</dbReference>
<keyword evidence="5" id="KW-0862">Zinc</keyword>
<dbReference type="PANTHER" id="PTHR22726:SF24">
    <property type="entry name" value="M48 FAMILY METALLOPEPTIDASE"/>
    <property type="match status" value="1"/>
</dbReference>
<dbReference type="GO" id="GO:0004222">
    <property type="term" value="F:metalloendopeptidase activity"/>
    <property type="evidence" value="ECO:0007669"/>
    <property type="project" value="InterPro"/>
</dbReference>
<keyword evidence="4" id="KW-0378">Hydrolase</keyword>
<dbReference type="GO" id="GO:0051603">
    <property type="term" value="P:proteolysis involved in protein catabolic process"/>
    <property type="evidence" value="ECO:0007669"/>
    <property type="project" value="TreeGrafter"/>
</dbReference>
<dbReference type="PROSITE" id="PS51257">
    <property type="entry name" value="PROKAR_LIPOPROTEIN"/>
    <property type="match status" value="1"/>
</dbReference>
<organism evidence="8 9">
    <name type="scientific">Fodinibius roseus</name>
    <dbReference type="NCBI Taxonomy" id="1194090"/>
    <lineage>
        <taxon>Bacteria</taxon>
        <taxon>Pseudomonadati</taxon>
        <taxon>Balneolota</taxon>
        <taxon>Balneolia</taxon>
        <taxon>Balneolales</taxon>
        <taxon>Balneolaceae</taxon>
        <taxon>Fodinibius</taxon>
    </lineage>
</organism>
<evidence type="ECO:0000256" key="1">
    <source>
        <dbReference type="ARBA" id="ARBA00001947"/>
    </source>
</evidence>
<dbReference type="CDD" id="cd07333">
    <property type="entry name" value="M48C_bepA_like"/>
    <property type="match status" value="1"/>
</dbReference>
<dbReference type="OrthoDB" id="9810445at2"/>
<comment type="cofactor">
    <cofactor evidence="1">
        <name>Zn(2+)</name>
        <dbReference type="ChEBI" id="CHEBI:29105"/>
    </cofactor>
</comment>
<evidence type="ECO:0000256" key="2">
    <source>
        <dbReference type="ARBA" id="ARBA00022670"/>
    </source>
</evidence>
<dbReference type="Pfam" id="PF01435">
    <property type="entry name" value="Peptidase_M48"/>
    <property type="match status" value="1"/>
</dbReference>
<evidence type="ECO:0000256" key="4">
    <source>
        <dbReference type="ARBA" id="ARBA00022801"/>
    </source>
</evidence>
<gene>
    <name evidence="8" type="ORF">SAMN05443144_111103</name>
</gene>